<feature type="compositionally biased region" description="Low complexity" evidence="1">
    <location>
        <begin position="169"/>
        <end position="188"/>
    </location>
</feature>
<keyword evidence="3" id="KW-1185">Reference proteome</keyword>
<comment type="caution">
    <text evidence="2">The sequence shown here is derived from an EMBL/GenBank/DDBJ whole genome shotgun (WGS) entry which is preliminary data.</text>
</comment>
<sequence length="343" mass="35653">MQQRAGSMEAAKDQEEQPRSWAQVVGRGVPAERAADDEAASTQAGSSECGDEVRGDSPADLSPMLSEATDSDSDAWAAPSPEAVQAPRAAPPRTGLRLRSQAALFVPTAAGGGGQAAVRPPPGLEDQGPQAGAAADDDLFGRRGGWPAAAEAAPSGPRSLPTRQLLRRPGAGAAAGPQDAAPHAGTRPARGRRPVARPAREAGHRAGPPRQRRLGRGRAAALALGPHRLGVRAAPDRLLAPSQISGGPKRRRATGGIRGRLFPQWLPPPLSAPQCCRAAGPPPRDERAHFRRISAPRAREAPHEASGARGSAPPAGMRRRKGSRSRSPLPGPVRLHALLPRPR</sequence>
<dbReference type="EMBL" id="CAUYUJ010006236">
    <property type="protein sequence ID" value="CAK0816644.1"/>
    <property type="molecule type" value="Genomic_DNA"/>
</dbReference>
<protein>
    <submittedName>
        <fullName evidence="2">Uncharacterized protein</fullName>
    </submittedName>
</protein>
<organism evidence="2 3">
    <name type="scientific">Prorocentrum cordatum</name>
    <dbReference type="NCBI Taxonomy" id="2364126"/>
    <lineage>
        <taxon>Eukaryota</taxon>
        <taxon>Sar</taxon>
        <taxon>Alveolata</taxon>
        <taxon>Dinophyceae</taxon>
        <taxon>Prorocentrales</taxon>
        <taxon>Prorocentraceae</taxon>
        <taxon>Prorocentrum</taxon>
    </lineage>
</organism>
<evidence type="ECO:0000313" key="2">
    <source>
        <dbReference type="EMBL" id="CAK0816644.1"/>
    </source>
</evidence>
<evidence type="ECO:0000256" key="1">
    <source>
        <dbReference type="SAM" id="MobiDB-lite"/>
    </source>
</evidence>
<reference evidence="2" key="1">
    <citation type="submission" date="2023-10" db="EMBL/GenBank/DDBJ databases">
        <authorList>
            <person name="Chen Y."/>
            <person name="Shah S."/>
            <person name="Dougan E. K."/>
            <person name="Thang M."/>
            <person name="Chan C."/>
        </authorList>
    </citation>
    <scope>NUCLEOTIDE SEQUENCE [LARGE SCALE GENOMIC DNA]</scope>
</reference>
<feature type="compositionally biased region" description="Low complexity" evidence="1">
    <location>
        <begin position="325"/>
        <end position="334"/>
    </location>
</feature>
<accession>A0ABN9RDE8</accession>
<proteinExistence type="predicted"/>
<feature type="region of interest" description="Disordered" evidence="1">
    <location>
        <begin position="1"/>
        <end position="221"/>
    </location>
</feature>
<feature type="region of interest" description="Disordered" evidence="1">
    <location>
        <begin position="234"/>
        <end position="343"/>
    </location>
</feature>
<name>A0ABN9RDE8_9DINO</name>
<gene>
    <name evidence="2" type="ORF">PCOR1329_LOCUS19519</name>
</gene>
<dbReference type="Proteomes" id="UP001189429">
    <property type="component" value="Unassembled WGS sequence"/>
</dbReference>
<feature type="compositionally biased region" description="Low complexity" evidence="1">
    <location>
        <begin position="305"/>
        <end position="316"/>
    </location>
</feature>
<evidence type="ECO:0000313" key="3">
    <source>
        <dbReference type="Proteomes" id="UP001189429"/>
    </source>
</evidence>